<dbReference type="KEGG" id="mseo:MSEO_09840"/>
<keyword evidence="2" id="KW-1185">Reference proteome</keyword>
<evidence type="ECO:0000313" key="2">
    <source>
        <dbReference type="Proteomes" id="UP000466632"/>
    </source>
</evidence>
<accession>A0A7I7NVJ6</accession>
<organism evidence="1 2">
    <name type="scientific">Mycobacterium seoulense</name>
    <dbReference type="NCBI Taxonomy" id="386911"/>
    <lineage>
        <taxon>Bacteria</taxon>
        <taxon>Bacillati</taxon>
        <taxon>Actinomycetota</taxon>
        <taxon>Actinomycetes</taxon>
        <taxon>Mycobacteriales</taxon>
        <taxon>Mycobacteriaceae</taxon>
        <taxon>Mycobacterium</taxon>
    </lineage>
</organism>
<evidence type="ECO:0000313" key="1">
    <source>
        <dbReference type="EMBL" id="BBY00485.1"/>
    </source>
</evidence>
<proteinExistence type="predicted"/>
<reference evidence="1 2" key="1">
    <citation type="journal article" date="2019" name="Emerg. Microbes Infect.">
        <title>Comprehensive subspecies identification of 175 nontuberculous mycobacteria species based on 7547 genomic profiles.</title>
        <authorList>
            <person name="Matsumoto Y."/>
            <person name="Kinjo T."/>
            <person name="Motooka D."/>
            <person name="Nabeya D."/>
            <person name="Jung N."/>
            <person name="Uechi K."/>
            <person name="Horii T."/>
            <person name="Iida T."/>
            <person name="Fujita J."/>
            <person name="Nakamura S."/>
        </authorList>
    </citation>
    <scope>NUCLEOTIDE SEQUENCE [LARGE SCALE GENOMIC DNA]</scope>
    <source>
        <strain evidence="1 2">JCM 16018</strain>
    </source>
</reference>
<dbReference type="InterPro" id="IPR029044">
    <property type="entry name" value="Nucleotide-diphossugar_trans"/>
</dbReference>
<name>A0A7I7NVJ6_9MYCO</name>
<dbReference type="AlphaFoldDB" id="A0A7I7NVJ6"/>
<dbReference type="Gene3D" id="3.90.550.10">
    <property type="entry name" value="Spore Coat Polysaccharide Biosynthesis Protein SpsA, Chain A"/>
    <property type="match status" value="1"/>
</dbReference>
<protein>
    <submittedName>
        <fullName evidence="1">Hemolytic protein HlpA</fullName>
    </submittedName>
</protein>
<dbReference type="SUPFAM" id="SSF53448">
    <property type="entry name" value="Nucleotide-diphospho-sugar transferases"/>
    <property type="match status" value="1"/>
</dbReference>
<gene>
    <name evidence="1" type="ORF">MSEO_09840</name>
</gene>
<dbReference type="RefSeq" id="WP_232075286.1">
    <property type="nucleotide sequence ID" value="NZ_AP022582.1"/>
</dbReference>
<dbReference type="EMBL" id="AP022582">
    <property type="protein sequence ID" value="BBY00485.1"/>
    <property type="molecule type" value="Genomic_DNA"/>
</dbReference>
<sequence>MTTTIPVIFIIFNRPDTTSQAFEMIRAAKPRQLMIVADGPRANKPGENEKCAATRAVIDRVDWDCEVHRNMSETNMGCRLRVSSGITWAFELVDRAIILEDDCVPSASFFPYCAELLNYYETDERIMMVSGDNHLFGRAGTADSYYFSRYPHVWGWATWRRAWAKYDLNMTNWPEIRNRKLFDQYLPRMSERYRWESVFQSVYDGKIDTWDYQWGYTIWANSGLSIAPARNLVRNIGFHAEATHTKADSIYSSLDADELDLPLTHPATVLASADKDELESRLRAAQSNNLSHRINDAASALKLLARRATAHGQNR</sequence>
<dbReference type="Proteomes" id="UP000466632">
    <property type="component" value="Chromosome"/>
</dbReference>